<feature type="chain" id="PRO_5014922675" evidence="2">
    <location>
        <begin position="22"/>
        <end position="112"/>
    </location>
</feature>
<dbReference type="Proteomes" id="UP000232145">
    <property type="component" value="Unassembled WGS sequence"/>
</dbReference>
<accession>A0A2N0AIY7</accession>
<feature type="compositionally biased region" description="Basic and acidic residues" evidence="1">
    <location>
        <begin position="35"/>
        <end position="46"/>
    </location>
</feature>
<feature type="region of interest" description="Disordered" evidence="1">
    <location>
        <begin position="72"/>
        <end position="112"/>
    </location>
</feature>
<feature type="compositionally biased region" description="Basic and acidic residues" evidence="1">
    <location>
        <begin position="72"/>
        <end position="102"/>
    </location>
</feature>
<keyword evidence="2" id="KW-0732">Signal</keyword>
<feature type="signal peptide" evidence="2">
    <location>
        <begin position="1"/>
        <end position="21"/>
    </location>
</feature>
<sequence length="112" mass="12768">MKKILTVLTGLTFVAVTSVFAHDHEGHGKNGMAGEHFKKMDANSDNKVSKEEWQKFHDGFFTELDKDADGSLTLEEIKSAKKEKREEKKEEMNEKAKEAKSKKNDKKKKPSE</sequence>
<dbReference type="AlphaFoldDB" id="A0A2N0AIY7"/>
<gene>
    <name evidence="4" type="ORF">CH364_12915</name>
</gene>
<name>A0A2N0AIY7_9LEPT</name>
<keyword evidence="5" id="KW-1185">Reference proteome</keyword>
<evidence type="ECO:0000256" key="1">
    <source>
        <dbReference type="SAM" id="MobiDB-lite"/>
    </source>
</evidence>
<protein>
    <submittedName>
        <fullName evidence="4">Calcium-binding protein</fullName>
    </submittedName>
</protein>
<dbReference type="InterPro" id="IPR011992">
    <property type="entry name" value="EF-hand-dom_pair"/>
</dbReference>
<evidence type="ECO:0000313" key="5">
    <source>
        <dbReference type="Proteomes" id="UP000232145"/>
    </source>
</evidence>
<comment type="caution">
    <text evidence="4">The sequence shown here is derived from an EMBL/GenBank/DDBJ whole genome shotgun (WGS) entry which is preliminary data.</text>
</comment>
<evidence type="ECO:0000256" key="2">
    <source>
        <dbReference type="SAM" id="SignalP"/>
    </source>
</evidence>
<dbReference type="GO" id="GO:0005509">
    <property type="term" value="F:calcium ion binding"/>
    <property type="evidence" value="ECO:0007669"/>
    <property type="project" value="InterPro"/>
</dbReference>
<dbReference type="InterPro" id="IPR002048">
    <property type="entry name" value="EF_hand_dom"/>
</dbReference>
<dbReference type="PROSITE" id="PS50222">
    <property type="entry name" value="EF_HAND_2"/>
    <property type="match status" value="1"/>
</dbReference>
<feature type="region of interest" description="Disordered" evidence="1">
    <location>
        <begin position="26"/>
        <end position="46"/>
    </location>
</feature>
<dbReference type="RefSeq" id="WP_100744504.1">
    <property type="nucleotide sequence ID" value="NZ_NPDW01000002.1"/>
</dbReference>
<dbReference type="PROSITE" id="PS00018">
    <property type="entry name" value="EF_HAND_1"/>
    <property type="match status" value="2"/>
</dbReference>
<dbReference type="Pfam" id="PF13202">
    <property type="entry name" value="EF-hand_5"/>
    <property type="match status" value="2"/>
</dbReference>
<evidence type="ECO:0000259" key="3">
    <source>
        <dbReference type="PROSITE" id="PS50222"/>
    </source>
</evidence>
<feature type="domain" description="EF-hand" evidence="3">
    <location>
        <begin position="28"/>
        <end position="63"/>
    </location>
</feature>
<dbReference type="EMBL" id="NPDX01000003">
    <property type="protein sequence ID" value="PJZ84223.1"/>
    <property type="molecule type" value="Genomic_DNA"/>
</dbReference>
<dbReference type="InterPro" id="IPR018247">
    <property type="entry name" value="EF_Hand_1_Ca_BS"/>
</dbReference>
<reference evidence="4 5" key="1">
    <citation type="submission" date="2017-07" db="EMBL/GenBank/DDBJ databases">
        <title>Leptospira spp. isolated from tropical soils.</title>
        <authorList>
            <person name="Thibeaux R."/>
            <person name="Iraola G."/>
            <person name="Ferres I."/>
            <person name="Bierque E."/>
            <person name="Girault D."/>
            <person name="Soupe-Gilbert M.-E."/>
            <person name="Picardeau M."/>
            <person name="Goarant C."/>
        </authorList>
    </citation>
    <scope>NUCLEOTIDE SEQUENCE [LARGE SCALE GENOMIC DNA]</scope>
    <source>
        <strain evidence="4 5">FH2-B-A1</strain>
    </source>
</reference>
<dbReference type="Gene3D" id="1.10.238.10">
    <property type="entry name" value="EF-hand"/>
    <property type="match status" value="1"/>
</dbReference>
<dbReference type="SUPFAM" id="SSF47473">
    <property type="entry name" value="EF-hand"/>
    <property type="match status" value="1"/>
</dbReference>
<feature type="compositionally biased region" description="Basic residues" evidence="1">
    <location>
        <begin position="103"/>
        <end position="112"/>
    </location>
</feature>
<dbReference type="OrthoDB" id="8404005at2"/>
<organism evidence="4 5">
    <name type="scientific">Leptospira harrisiae</name>
    <dbReference type="NCBI Taxonomy" id="2023189"/>
    <lineage>
        <taxon>Bacteria</taxon>
        <taxon>Pseudomonadati</taxon>
        <taxon>Spirochaetota</taxon>
        <taxon>Spirochaetia</taxon>
        <taxon>Leptospirales</taxon>
        <taxon>Leptospiraceae</taxon>
        <taxon>Leptospira</taxon>
    </lineage>
</organism>
<evidence type="ECO:0000313" key="4">
    <source>
        <dbReference type="EMBL" id="PJZ84223.1"/>
    </source>
</evidence>
<proteinExistence type="predicted"/>